<feature type="transmembrane region" description="Helical" evidence="1">
    <location>
        <begin position="87"/>
        <end position="105"/>
    </location>
</feature>
<gene>
    <name evidence="2" type="ORF">ACFOEN_10765</name>
</gene>
<dbReference type="Proteomes" id="UP001595556">
    <property type="component" value="Unassembled WGS sequence"/>
</dbReference>
<accession>A0ABV7H2J2</accession>
<evidence type="ECO:0000313" key="3">
    <source>
        <dbReference type="Proteomes" id="UP001595556"/>
    </source>
</evidence>
<feature type="transmembrane region" description="Helical" evidence="1">
    <location>
        <begin position="61"/>
        <end position="80"/>
    </location>
</feature>
<comment type="caution">
    <text evidence="2">The sequence shown here is derived from an EMBL/GenBank/DDBJ whole genome shotgun (WGS) entry which is preliminary data.</text>
</comment>
<organism evidence="2 3">
    <name type="scientific">Piscinibacterium candidicorallinum</name>
    <dbReference type="NCBI Taxonomy" id="1793872"/>
    <lineage>
        <taxon>Bacteria</taxon>
        <taxon>Pseudomonadati</taxon>
        <taxon>Pseudomonadota</taxon>
        <taxon>Betaproteobacteria</taxon>
        <taxon>Burkholderiales</taxon>
        <taxon>Piscinibacterium</taxon>
    </lineage>
</organism>
<evidence type="ECO:0008006" key="4">
    <source>
        <dbReference type="Google" id="ProtNLM"/>
    </source>
</evidence>
<name>A0ABV7H2J2_9BURK</name>
<feature type="transmembrane region" description="Helical" evidence="1">
    <location>
        <begin position="111"/>
        <end position="131"/>
    </location>
</feature>
<evidence type="ECO:0000256" key="1">
    <source>
        <dbReference type="SAM" id="Phobius"/>
    </source>
</evidence>
<keyword evidence="1" id="KW-1133">Transmembrane helix</keyword>
<keyword evidence="3" id="KW-1185">Reference proteome</keyword>
<keyword evidence="1" id="KW-0472">Membrane</keyword>
<keyword evidence="1" id="KW-0812">Transmembrane</keyword>
<proteinExistence type="predicted"/>
<protein>
    <recommendedName>
        <fullName evidence="4">MARVEL domain-containing protein</fullName>
    </recommendedName>
</protein>
<feature type="transmembrane region" description="Helical" evidence="1">
    <location>
        <begin position="31"/>
        <end position="49"/>
    </location>
</feature>
<dbReference type="EMBL" id="JBHRTI010000004">
    <property type="protein sequence ID" value="MFC3148124.1"/>
    <property type="molecule type" value="Genomic_DNA"/>
</dbReference>
<evidence type="ECO:0000313" key="2">
    <source>
        <dbReference type="EMBL" id="MFC3148124.1"/>
    </source>
</evidence>
<reference evidence="3" key="1">
    <citation type="journal article" date="2019" name="Int. J. Syst. Evol. Microbiol.">
        <title>The Global Catalogue of Microorganisms (GCM) 10K type strain sequencing project: providing services to taxonomists for standard genome sequencing and annotation.</title>
        <authorList>
            <consortium name="The Broad Institute Genomics Platform"/>
            <consortium name="The Broad Institute Genome Sequencing Center for Infectious Disease"/>
            <person name="Wu L."/>
            <person name="Ma J."/>
        </authorList>
    </citation>
    <scope>NUCLEOTIDE SEQUENCE [LARGE SCALE GENOMIC DNA]</scope>
    <source>
        <strain evidence="3">KCTC 52168</strain>
    </source>
</reference>
<dbReference type="RefSeq" id="WP_377303769.1">
    <property type="nucleotide sequence ID" value="NZ_CP180191.1"/>
</dbReference>
<sequence length="150" mass="16609">MAETKLRMGLFSAFTFDDQASCEKAIRNGGIAALISAGLTAVFAVIGLSTTSDDPSMRMYLNPWLFVDAAILLVLAYFIFRKSRTAATLTFAYFVFSKATTWYDAGAPKGVFLALVFFLFYFTAMRATFVWHSRYKNTTESESANPAAQP</sequence>